<feature type="region of interest" description="Disordered" evidence="1">
    <location>
        <begin position="1"/>
        <end position="20"/>
    </location>
</feature>
<reference evidence="2 3" key="1">
    <citation type="submission" date="2019-02" db="EMBL/GenBank/DDBJ databases">
        <title>Deep-cultivation of Planctomycetes and their phenomic and genomic characterization uncovers novel biology.</title>
        <authorList>
            <person name="Wiegand S."/>
            <person name="Jogler M."/>
            <person name="Boedeker C."/>
            <person name="Pinto D."/>
            <person name="Vollmers J."/>
            <person name="Rivas-Marin E."/>
            <person name="Kohn T."/>
            <person name="Peeters S.H."/>
            <person name="Heuer A."/>
            <person name="Rast P."/>
            <person name="Oberbeckmann S."/>
            <person name="Bunk B."/>
            <person name="Jeske O."/>
            <person name="Meyerdierks A."/>
            <person name="Storesund J.E."/>
            <person name="Kallscheuer N."/>
            <person name="Luecker S."/>
            <person name="Lage O.M."/>
            <person name="Pohl T."/>
            <person name="Merkel B.J."/>
            <person name="Hornburger P."/>
            <person name="Mueller R.-W."/>
            <person name="Bruemmer F."/>
            <person name="Labrenz M."/>
            <person name="Spormann A.M."/>
            <person name="Op den Camp H."/>
            <person name="Overmann J."/>
            <person name="Amann R."/>
            <person name="Jetten M.S.M."/>
            <person name="Mascher T."/>
            <person name="Medema M.H."/>
            <person name="Devos D.P."/>
            <person name="Kaster A.-K."/>
            <person name="Ovreas L."/>
            <person name="Rohde M."/>
            <person name="Galperin M.Y."/>
            <person name="Jogler C."/>
        </authorList>
    </citation>
    <scope>NUCLEOTIDE SEQUENCE [LARGE SCALE GENOMIC DNA]</scope>
    <source>
        <strain evidence="2 3">Pan181</strain>
    </source>
</reference>
<sequence>MSTSTATNTLAPIKSTGSNPPLLDEAFAIWTDCEIRVDQGETSKTASESNEETKQLFKRIQEQMVAIDEQRLRLAQLLTDLNIPADF</sequence>
<dbReference type="RefSeq" id="WP_145245816.1">
    <property type="nucleotide sequence ID" value="NZ_CP036278.1"/>
</dbReference>
<evidence type="ECO:0000313" key="2">
    <source>
        <dbReference type="EMBL" id="QDU54885.1"/>
    </source>
</evidence>
<evidence type="ECO:0000256" key="1">
    <source>
        <dbReference type="SAM" id="MobiDB-lite"/>
    </source>
</evidence>
<dbReference type="Proteomes" id="UP000315750">
    <property type="component" value="Chromosome"/>
</dbReference>
<keyword evidence="3" id="KW-1185">Reference proteome</keyword>
<dbReference type="AlphaFoldDB" id="A0A518AJJ4"/>
<name>A0A518AJJ4_9BACT</name>
<organism evidence="2 3">
    <name type="scientific">Aeoliella mucimassa</name>
    <dbReference type="NCBI Taxonomy" id="2527972"/>
    <lineage>
        <taxon>Bacteria</taxon>
        <taxon>Pseudomonadati</taxon>
        <taxon>Planctomycetota</taxon>
        <taxon>Planctomycetia</taxon>
        <taxon>Pirellulales</taxon>
        <taxon>Lacipirellulaceae</taxon>
        <taxon>Aeoliella</taxon>
    </lineage>
</organism>
<evidence type="ECO:0000313" key="3">
    <source>
        <dbReference type="Proteomes" id="UP000315750"/>
    </source>
</evidence>
<protein>
    <submittedName>
        <fullName evidence="2">Uncharacterized protein</fullName>
    </submittedName>
</protein>
<dbReference type="EMBL" id="CP036278">
    <property type="protein sequence ID" value="QDU54885.1"/>
    <property type="molecule type" value="Genomic_DNA"/>
</dbReference>
<accession>A0A518AJJ4</accession>
<dbReference type="KEGG" id="amuc:Pan181_10690"/>
<feature type="compositionally biased region" description="Polar residues" evidence="1">
    <location>
        <begin position="1"/>
        <end position="19"/>
    </location>
</feature>
<gene>
    <name evidence="2" type="ORF">Pan181_10690</name>
</gene>
<proteinExistence type="predicted"/>